<accession>A0ABQ0SCL5</accession>
<sequence>MKSQMASLSMIPVRGFTLSSHNETVEKKVLNPSRKTLILCCTTFIALDAGALLSKAMAQTVSVHTTHHTRAAPTTTHAATQPKAKGASSTAATTATPSGVQASGKAEVLTVHARGISSATGVTNTTPGGGLMAVQTAARSQSGMTRDYIAKQSPAVSPGVMLSAMPGVVGGASDPYGGSTHDGLTVRGLTQGEIGFVMQGIPLGDPVNPNIFSADMVDNENLSSVTLTQGSSDISAPFYSAVGGQVKMDTVNPSSRFGGLVDLSYGNNNMRREFLRLDSGELGHTGIRAFVSYSNNRYDQWRGPGNVDRNHIDFKAVKEWGNDNSITANFGWNHQTAQALRYPTMAQYEQYGNNYNWDRSYTPGDTSYHKFHTTQRVDTLGSLQLHLNLHHGLTLNVTPYYISDAGMYNGGENLHATGSYLGSQALGTLDLPYATNGTTTAMSFDHEFESTGGITTQLSWKKGNNTLSVGDWYAYLQHSELESFTAANYQGGVSNSFGNDPIRVNGQILTGYNINFKQQTNALFINDRYAALHGKLILEAGFREVMISRTATNDIPGENMQDQSGGPYLNGGNYAEPLPQFSATYFISPHDQIYINGTTSFRAPGSEEIYVDLWDPNGGGVPTMQRQKNPKSEFAIGEEVGYRHKGFVNFSLAAFNYNLVHHQVNSSNYIGTELVTQPIDMGGETIRGFQAEFALRPWHHFSPYVAFQYLHTTIDSNFKEGNVYLPTAGKTMVMSPTESGSAGVNYDNGHFFGNLFVSWAGRQYSTFMNDQSLPAYAVGNITAGYRFGNFSYLHHPQIQINVTNFANAHYLSGVYGYTANAHAVNVGGTTVNGSAPTYFVGATPAVICSVTTGF</sequence>
<evidence type="ECO:0000256" key="11">
    <source>
        <dbReference type="PROSITE-ProRule" id="PRU01360"/>
    </source>
</evidence>
<evidence type="ECO:0000256" key="3">
    <source>
        <dbReference type="ARBA" id="ARBA00022452"/>
    </source>
</evidence>
<evidence type="ECO:0000256" key="5">
    <source>
        <dbReference type="ARBA" id="ARBA00022692"/>
    </source>
</evidence>
<keyword evidence="6" id="KW-0732">Signal</keyword>
<keyword evidence="15" id="KW-1185">Reference proteome</keyword>
<evidence type="ECO:0000256" key="7">
    <source>
        <dbReference type="ARBA" id="ARBA00023004"/>
    </source>
</evidence>
<comment type="caution">
    <text evidence="14">The sequence shown here is derived from an EMBL/GenBank/DDBJ whole genome shotgun (WGS) entry which is preliminary data.</text>
</comment>
<dbReference type="SUPFAM" id="SSF56935">
    <property type="entry name" value="Porins"/>
    <property type="match status" value="1"/>
</dbReference>
<dbReference type="Proteomes" id="UP000319478">
    <property type="component" value="Unassembled WGS sequence"/>
</dbReference>
<keyword evidence="10 11" id="KW-0998">Cell outer membrane</keyword>
<dbReference type="Gene3D" id="2.40.170.20">
    <property type="entry name" value="TonB-dependent receptor, beta-barrel domain"/>
    <property type="match status" value="1"/>
</dbReference>
<name>A0ABQ0SCL5_NOVHA</name>
<dbReference type="EMBL" id="BJNN01000046">
    <property type="protein sequence ID" value="GEC62897.1"/>
    <property type="molecule type" value="Genomic_DNA"/>
</dbReference>
<evidence type="ECO:0000256" key="4">
    <source>
        <dbReference type="ARBA" id="ARBA00022496"/>
    </source>
</evidence>
<evidence type="ECO:0000256" key="6">
    <source>
        <dbReference type="ARBA" id="ARBA00022729"/>
    </source>
</evidence>
<dbReference type="PROSITE" id="PS52016">
    <property type="entry name" value="TONB_DEPENDENT_REC_3"/>
    <property type="match status" value="1"/>
</dbReference>
<evidence type="ECO:0000256" key="8">
    <source>
        <dbReference type="ARBA" id="ARBA00023065"/>
    </source>
</evidence>
<dbReference type="InterPro" id="IPR036942">
    <property type="entry name" value="Beta-barrel_TonB_sf"/>
</dbReference>
<comment type="subcellular location">
    <subcellularLocation>
        <location evidence="1 11">Cell outer membrane</location>
        <topology evidence="1 11">Multi-pass membrane protein</topology>
    </subcellularLocation>
</comment>
<proteinExistence type="inferred from homology"/>
<evidence type="ECO:0000259" key="13">
    <source>
        <dbReference type="Pfam" id="PF07715"/>
    </source>
</evidence>
<dbReference type="Pfam" id="PF07715">
    <property type="entry name" value="Plug"/>
    <property type="match status" value="1"/>
</dbReference>
<keyword evidence="14" id="KW-0675">Receptor</keyword>
<evidence type="ECO:0000256" key="12">
    <source>
        <dbReference type="SAM" id="MobiDB-lite"/>
    </source>
</evidence>
<keyword evidence="5 11" id="KW-0812">Transmembrane</keyword>
<dbReference type="InterPro" id="IPR039426">
    <property type="entry name" value="TonB-dep_rcpt-like"/>
</dbReference>
<evidence type="ECO:0000256" key="1">
    <source>
        <dbReference type="ARBA" id="ARBA00004571"/>
    </source>
</evidence>
<reference evidence="14 15" key="1">
    <citation type="submission" date="2019-06" db="EMBL/GenBank/DDBJ databases">
        <title>Whole genome shotgun sequence of Komagataeibacter hansenii NBRC 14820.</title>
        <authorList>
            <person name="Hosoyama A."/>
            <person name="Uohara A."/>
            <person name="Ohji S."/>
            <person name="Ichikawa N."/>
        </authorList>
    </citation>
    <scope>NUCLEOTIDE SEQUENCE [LARGE SCALE GENOMIC DNA]</scope>
    <source>
        <strain evidence="14 15">NBRC 14820</strain>
    </source>
</reference>
<keyword evidence="3 11" id="KW-1134">Transmembrane beta strand</keyword>
<dbReference type="PANTHER" id="PTHR32552">
    <property type="entry name" value="FERRICHROME IRON RECEPTOR-RELATED"/>
    <property type="match status" value="1"/>
</dbReference>
<evidence type="ECO:0000256" key="9">
    <source>
        <dbReference type="ARBA" id="ARBA00023136"/>
    </source>
</evidence>
<keyword evidence="4" id="KW-0410">Iron transport</keyword>
<dbReference type="PANTHER" id="PTHR32552:SF89">
    <property type="entry name" value="CATECHOLATE SIDEROPHORE RECEPTOR FIU"/>
    <property type="match status" value="1"/>
</dbReference>
<keyword evidence="8" id="KW-0406">Ion transport</keyword>
<keyword evidence="9 11" id="KW-0472">Membrane</keyword>
<protein>
    <submittedName>
        <fullName evidence="14">TonB-dependent receptor</fullName>
    </submittedName>
</protein>
<organism evidence="14 15">
    <name type="scientific">Novacetimonas hansenii</name>
    <name type="common">Komagataeibacter hansenii</name>
    <dbReference type="NCBI Taxonomy" id="436"/>
    <lineage>
        <taxon>Bacteria</taxon>
        <taxon>Pseudomonadati</taxon>
        <taxon>Pseudomonadota</taxon>
        <taxon>Alphaproteobacteria</taxon>
        <taxon>Acetobacterales</taxon>
        <taxon>Acetobacteraceae</taxon>
        <taxon>Novacetimonas</taxon>
    </lineage>
</organism>
<feature type="domain" description="TonB-dependent receptor plug" evidence="13">
    <location>
        <begin position="135"/>
        <end position="233"/>
    </location>
</feature>
<gene>
    <name evidence="14" type="ORF">GHA01_07460</name>
</gene>
<evidence type="ECO:0000256" key="2">
    <source>
        <dbReference type="ARBA" id="ARBA00022448"/>
    </source>
</evidence>
<keyword evidence="7" id="KW-0408">Iron</keyword>
<evidence type="ECO:0000313" key="15">
    <source>
        <dbReference type="Proteomes" id="UP000319478"/>
    </source>
</evidence>
<evidence type="ECO:0000313" key="14">
    <source>
        <dbReference type="EMBL" id="GEC62897.1"/>
    </source>
</evidence>
<feature type="compositionally biased region" description="Low complexity" evidence="12">
    <location>
        <begin position="71"/>
        <end position="99"/>
    </location>
</feature>
<dbReference type="InterPro" id="IPR012910">
    <property type="entry name" value="Plug_dom"/>
</dbReference>
<feature type="region of interest" description="Disordered" evidence="12">
    <location>
        <begin position="65"/>
        <end position="103"/>
    </location>
</feature>
<evidence type="ECO:0000256" key="10">
    <source>
        <dbReference type="ARBA" id="ARBA00023237"/>
    </source>
</evidence>
<comment type="similarity">
    <text evidence="11">Belongs to the TonB-dependent receptor family.</text>
</comment>
<keyword evidence="2 11" id="KW-0813">Transport</keyword>